<dbReference type="Proteomes" id="UP000184447">
    <property type="component" value="Unassembled WGS sequence"/>
</dbReference>
<dbReference type="STRING" id="1121316.SAMN02745207_03923"/>
<evidence type="ECO:0000313" key="1">
    <source>
        <dbReference type="EMBL" id="SHI03031.1"/>
    </source>
</evidence>
<accession>A0A1M5XT93</accession>
<proteinExistence type="predicted"/>
<gene>
    <name evidence="1" type="ORF">SAMN02745207_03923</name>
</gene>
<dbReference type="AlphaFoldDB" id="A0A1M5XT93"/>
<protein>
    <submittedName>
        <fullName evidence="1">Uncharacterized protein</fullName>
    </submittedName>
</protein>
<keyword evidence="2" id="KW-1185">Reference proteome</keyword>
<organism evidence="1 2">
    <name type="scientific">Clostridium grantii DSM 8605</name>
    <dbReference type="NCBI Taxonomy" id="1121316"/>
    <lineage>
        <taxon>Bacteria</taxon>
        <taxon>Bacillati</taxon>
        <taxon>Bacillota</taxon>
        <taxon>Clostridia</taxon>
        <taxon>Eubacteriales</taxon>
        <taxon>Clostridiaceae</taxon>
        <taxon>Clostridium</taxon>
    </lineage>
</organism>
<dbReference type="EMBL" id="FQXM01000036">
    <property type="protein sequence ID" value="SHI03031.1"/>
    <property type="molecule type" value="Genomic_DNA"/>
</dbReference>
<sequence length="142" mass="16763">MKGFLFKKDEYSEETKENKMVIKKSWENINTIKIINPILNNDILVIDSLIIETNTNISIDIYLEDEDKDLFYEKITLESYLNYEEIKALKIKNFNTKNQGIYSLLEEQIILLPGGQIIIRLNTPYIELSMWCNYIQESLQDS</sequence>
<evidence type="ECO:0000313" key="2">
    <source>
        <dbReference type="Proteomes" id="UP000184447"/>
    </source>
</evidence>
<name>A0A1M5XT93_9CLOT</name>
<dbReference type="RefSeq" id="WP_073340739.1">
    <property type="nucleotide sequence ID" value="NZ_FQXM01000036.1"/>
</dbReference>
<reference evidence="1 2" key="1">
    <citation type="submission" date="2016-11" db="EMBL/GenBank/DDBJ databases">
        <authorList>
            <person name="Jaros S."/>
            <person name="Januszkiewicz K."/>
            <person name="Wedrychowicz H."/>
        </authorList>
    </citation>
    <scope>NUCLEOTIDE SEQUENCE [LARGE SCALE GENOMIC DNA]</scope>
    <source>
        <strain evidence="1 2">DSM 8605</strain>
    </source>
</reference>